<reference evidence="4 5" key="1">
    <citation type="submission" date="2015-01" db="EMBL/GenBank/DDBJ databases">
        <title>The Genome Sequence of Ochroconis gallopava CBS43764.</title>
        <authorList>
            <consortium name="The Broad Institute Genomics Platform"/>
            <person name="Cuomo C."/>
            <person name="de Hoog S."/>
            <person name="Gorbushina A."/>
            <person name="Stielow B."/>
            <person name="Teixiera M."/>
            <person name="Abouelleil A."/>
            <person name="Chapman S.B."/>
            <person name="Priest M."/>
            <person name="Young S.K."/>
            <person name="Wortman J."/>
            <person name="Nusbaum C."/>
            <person name="Birren B."/>
        </authorList>
    </citation>
    <scope>NUCLEOTIDE SEQUENCE [LARGE SCALE GENOMIC DNA]</scope>
    <source>
        <strain evidence="4 5">CBS 43764</strain>
    </source>
</reference>
<dbReference type="EC" id="2.7.8.7" evidence="1"/>
<dbReference type="InterPro" id="IPR037143">
    <property type="entry name" value="4-PPantetheinyl_Trfase_dom_sf"/>
</dbReference>
<keyword evidence="2" id="KW-0808">Transferase</keyword>
<dbReference type="Pfam" id="PF22624">
    <property type="entry name" value="AASDHPPT_N"/>
    <property type="match status" value="1"/>
</dbReference>
<dbReference type="Gene3D" id="3.90.470.20">
    <property type="entry name" value="4'-phosphopantetheinyl transferase domain"/>
    <property type="match status" value="2"/>
</dbReference>
<dbReference type="GeneID" id="27313556"/>
<dbReference type="GO" id="GO:0019878">
    <property type="term" value="P:lysine biosynthetic process via aminoadipic acid"/>
    <property type="evidence" value="ECO:0007669"/>
    <property type="project" value="TreeGrafter"/>
</dbReference>
<protein>
    <recommendedName>
        <fullName evidence="1">holo-[acyl-carrier-protein] synthase</fullName>
        <ecNumber evidence="1">2.7.8.7</ecNumber>
    </recommendedName>
</protein>
<sequence>MMRPPFLSNSTMSSVASEDSLSSVLSAFTTSSTTSVSEGGCQVTRWIIDTRSIWQGERIQDVAAEYLAIISEEERTNILRKYFIADARMALASALLKRAYIAMVTGLPWSQIQFSRKGHHIHGKPCWNPPETPTPGYPWPTVDFNVSHQAGLVTLIGVYLPDPVIGTLQQDYIAVGCDIVAPNERSDLVTISASDFEEYTSTYSEIFSPEELWDMTYNLPSNSVSLLNGERLSADVLGRHDRLIVMDQVCEIRMPDGRVEEIGSEVIIDAKLRRFYTFFCLKEAYIKLVGEGLLAPWIKDCEFKNVRAPTPGNPIRCSTDAAWGGKVHGGRIPDRLTFLDQNDALLMAEEDLEIWFEGEEVQDVRTEVQSYGESFMISSMIRPATLLGPAGEFPDWHRVNLETDILDVARRDPKAYL</sequence>
<dbReference type="HOGENOM" id="CLU_031126_1_1_1"/>
<dbReference type="InterPro" id="IPR050559">
    <property type="entry name" value="P-Pant_transferase_sf"/>
</dbReference>
<proteinExistence type="predicted"/>
<dbReference type="PANTHER" id="PTHR12215:SF10">
    <property type="entry name" value="L-AMINOADIPATE-SEMIALDEHYDE DEHYDROGENASE-PHOSPHOPANTETHEINYL TRANSFERASE"/>
    <property type="match status" value="1"/>
</dbReference>
<evidence type="ECO:0000259" key="3">
    <source>
        <dbReference type="Pfam" id="PF22624"/>
    </source>
</evidence>
<dbReference type="SUPFAM" id="SSF56214">
    <property type="entry name" value="4'-phosphopantetheinyl transferase"/>
    <property type="match status" value="2"/>
</dbReference>
<dbReference type="InterPro" id="IPR055066">
    <property type="entry name" value="AASDHPPT_N"/>
</dbReference>
<dbReference type="GO" id="GO:0005829">
    <property type="term" value="C:cytosol"/>
    <property type="evidence" value="ECO:0007669"/>
    <property type="project" value="TreeGrafter"/>
</dbReference>
<dbReference type="GO" id="GO:0008897">
    <property type="term" value="F:holo-[acyl-carrier-protein] synthase activity"/>
    <property type="evidence" value="ECO:0007669"/>
    <property type="project" value="UniProtKB-EC"/>
</dbReference>
<gene>
    <name evidence="4" type="ORF">PV09_05583</name>
</gene>
<accession>A0A0D2A9U3</accession>
<dbReference type="VEuPathDB" id="FungiDB:PV09_05583"/>
<dbReference type="EMBL" id="KN847545">
    <property type="protein sequence ID" value="KIW03375.1"/>
    <property type="molecule type" value="Genomic_DNA"/>
</dbReference>
<evidence type="ECO:0000256" key="2">
    <source>
        <dbReference type="ARBA" id="ARBA00022679"/>
    </source>
</evidence>
<dbReference type="PANTHER" id="PTHR12215">
    <property type="entry name" value="PHOSPHOPANTETHEINE TRANSFERASE"/>
    <property type="match status" value="1"/>
</dbReference>
<feature type="domain" description="4'-phosphopantetheinyl transferase N-terminal" evidence="3">
    <location>
        <begin position="66"/>
        <end position="157"/>
    </location>
</feature>
<evidence type="ECO:0000256" key="1">
    <source>
        <dbReference type="ARBA" id="ARBA00013172"/>
    </source>
</evidence>
<name>A0A0D2A9U3_9PEZI</name>
<evidence type="ECO:0000313" key="4">
    <source>
        <dbReference type="EMBL" id="KIW03375.1"/>
    </source>
</evidence>
<keyword evidence="5" id="KW-1185">Reference proteome</keyword>
<dbReference type="OrthoDB" id="26719at2759"/>
<dbReference type="RefSeq" id="XP_016213244.1">
    <property type="nucleotide sequence ID" value="XM_016359105.1"/>
</dbReference>
<dbReference type="GO" id="GO:0000287">
    <property type="term" value="F:magnesium ion binding"/>
    <property type="evidence" value="ECO:0007669"/>
    <property type="project" value="InterPro"/>
</dbReference>
<dbReference type="InParanoid" id="A0A0D2A9U3"/>
<evidence type="ECO:0000313" key="5">
    <source>
        <dbReference type="Proteomes" id="UP000053259"/>
    </source>
</evidence>
<organism evidence="4 5">
    <name type="scientific">Verruconis gallopava</name>
    <dbReference type="NCBI Taxonomy" id="253628"/>
    <lineage>
        <taxon>Eukaryota</taxon>
        <taxon>Fungi</taxon>
        <taxon>Dikarya</taxon>
        <taxon>Ascomycota</taxon>
        <taxon>Pezizomycotina</taxon>
        <taxon>Dothideomycetes</taxon>
        <taxon>Pleosporomycetidae</taxon>
        <taxon>Venturiales</taxon>
        <taxon>Sympoventuriaceae</taxon>
        <taxon>Verruconis</taxon>
    </lineage>
</organism>
<dbReference type="Proteomes" id="UP000053259">
    <property type="component" value="Unassembled WGS sequence"/>
</dbReference>
<dbReference type="AlphaFoldDB" id="A0A0D2A9U3"/>